<dbReference type="AlphaFoldDB" id="K0CJN2"/>
<evidence type="ECO:0000259" key="5">
    <source>
        <dbReference type="Pfam" id="PF13657"/>
    </source>
</evidence>
<evidence type="ECO:0000256" key="2">
    <source>
        <dbReference type="ARBA" id="ARBA00022679"/>
    </source>
</evidence>
<dbReference type="InterPro" id="IPR017508">
    <property type="entry name" value="HipA_N1"/>
</dbReference>
<evidence type="ECO:0000313" key="6">
    <source>
        <dbReference type="EMBL" id="AFT71736.1"/>
    </source>
</evidence>
<dbReference type="EMBL" id="CP003466">
    <property type="protein sequence ID" value="AFT71736.1"/>
    <property type="molecule type" value="Genomic_DNA"/>
</dbReference>
<dbReference type="InterPro" id="IPR016869">
    <property type="entry name" value="UCP028135_HipA-like"/>
</dbReference>
<gene>
    <name evidence="6" type="ordered locus">B5T_03469</name>
</gene>
<dbReference type="HOGENOM" id="CLU_047711_0_0_6"/>
<dbReference type="STRING" id="930169.B5T_03469"/>
<evidence type="ECO:0000313" key="7">
    <source>
        <dbReference type="Proteomes" id="UP000006286"/>
    </source>
</evidence>
<dbReference type="PANTHER" id="PTHR37419">
    <property type="entry name" value="SERINE/THREONINE-PROTEIN KINASE TOXIN HIPA"/>
    <property type="match status" value="1"/>
</dbReference>
<evidence type="ECO:0000256" key="1">
    <source>
        <dbReference type="ARBA" id="ARBA00010164"/>
    </source>
</evidence>
<dbReference type="GO" id="GO:0004674">
    <property type="term" value="F:protein serine/threonine kinase activity"/>
    <property type="evidence" value="ECO:0007669"/>
    <property type="project" value="TreeGrafter"/>
</dbReference>
<evidence type="ECO:0008006" key="8">
    <source>
        <dbReference type="Google" id="ProtNLM"/>
    </source>
</evidence>
<feature type="domain" description="HipA N-terminal subdomain 1" evidence="5">
    <location>
        <begin position="47"/>
        <end position="119"/>
    </location>
</feature>
<reference evidence="6 7" key="1">
    <citation type="journal article" date="2012" name="J. Bacteriol.">
        <title>Complete genome sequence of Alcanivorax dieselolei type strain B5.</title>
        <authorList>
            <person name="Lai Q."/>
            <person name="Li W."/>
            <person name="Shao Z."/>
        </authorList>
    </citation>
    <scope>NUCLEOTIDE SEQUENCE [LARGE SCALE GENOMIC DNA]</scope>
    <source>
        <strain evidence="7">DSM 16502 / CGMCC 1.3690 / B-5</strain>
    </source>
</reference>
<protein>
    <recommendedName>
        <fullName evidence="8">Phosphatidylinositol kinase</fullName>
    </recommendedName>
</protein>
<organism evidence="6 7">
    <name type="scientific">Alcanivorax dieselolei (strain DSM 16502 / CGMCC 1.3690 / MCCC 1A00001 / B-5)</name>
    <name type="common">Alloalcanivorax dieselolei</name>
    <dbReference type="NCBI Taxonomy" id="930169"/>
    <lineage>
        <taxon>Bacteria</taxon>
        <taxon>Pseudomonadati</taxon>
        <taxon>Pseudomonadota</taxon>
        <taxon>Gammaproteobacteria</taxon>
        <taxon>Oceanospirillales</taxon>
        <taxon>Alcanivoracaceae</taxon>
        <taxon>Alloalcanivorax</taxon>
    </lineage>
</organism>
<dbReference type="eggNOG" id="COG3550">
    <property type="taxonomic scope" value="Bacteria"/>
</dbReference>
<evidence type="ECO:0000256" key="3">
    <source>
        <dbReference type="ARBA" id="ARBA00022777"/>
    </source>
</evidence>
<dbReference type="PANTHER" id="PTHR37419:SF8">
    <property type="entry name" value="TOXIN YJJJ"/>
    <property type="match status" value="1"/>
</dbReference>
<dbReference type="RefSeq" id="WP_014995797.1">
    <property type="nucleotide sequence ID" value="NC_018691.1"/>
</dbReference>
<dbReference type="KEGG" id="adi:B5T_03469"/>
<proteinExistence type="inferred from homology"/>
<keyword evidence="2" id="KW-0808">Transferase</keyword>
<dbReference type="OrthoDB" id="9805913at2"/>
<dbReference type="PIRSF" id="PIRSF028135">
    <property type="entry name" value="UCP028135_HipA-like"/>
    <property type="match status" value="1"/>
</dbReference>
<dbReference type="Pfam" id="PF13657">
    <property type="entry name" value="Couple_hipA"/>
    <property type="match status" value="1"/>
</dbReference>
<feature type="domain" description="HipA-like C-terminal" evidence="4">
    <location>
        <begin position="166"/>
        <end position="386"/>
    </location>
</feature>
<dbReference type="GO" id="GO:0005829">
    <property type="term" value="C:cytosol"/>
    <property type="evidence" value="ECO:0007669"/>
    <property type="project" value="TreeGrafter"/>
</dbReference>
<dbReference type="Pfam" id="PF07804">
    <property type="entry name" value="HipA_C"/>
    <property type="match status" value="1"/>
</dbReference>
<dbReference type="InterPro" id="IPR012893">
    <property type="entry name" value="HipA-like_C"/>
</dbReference>
<evidence type="ECO:0000259" key="4">
    <source>
        <dbReference type="Pfam" id="PF07804"/>
    </source>
</evidence>
<comment type="similarity">
    <text evidence="1">Belongs to the HipA Ser/Thr kinase family.</text>
</comment>
<keyword evidence="3" id="KW-0418">Kinase</keyword>
<keyword evidence="7" id="KW-1185">Reference proteome</keyword>
<sequence>MNKKCTIQIFVNGAWQDAALVGLTGPVELGWQASCYGGYTLDHVITWPDSRDAHACSHTWPVSAEISEWETWPAFLIDLLPQGFGRQEILKQLSLKDGPSSDWALLLAGAGNPVGNLRIKEAWNWLQQHSPPQQTGFHFNEVAQRHEDFVEYLATHGLFVAGSSGVQGEWPKILLTEADDGLLYLDHLLPDQRARRHYLVKFTRSGPQDLNLILEAEGKYMACARHLGLRVHALPEYHGNTLFIPRFDRHCESGQVQRIAQESLASLCQRSGFGVRISHNEACVAIANAVTDPQREIIEYLKRDLANIVMGNKDNHSRNTAISRDNNGLIALTPLYDFAPMYLHPDGIARTNRWREHDRGQPDWRSAAEQAADASGVAVEPLIQALKDMAHPLTTLETVMHEQGLAPEIIQRVSSQAVATAKTLGAL</sequence>
<accession>K0CJN2</accession>
<dbReference type="Proteomes" id="UP000006286">
    <property type="component" value="Chromosome"/>
</dbReference>
<name>K0CJN2_ALCDB</name>
<dbReference type="InterPro" id="IPR052028">
    <property type="entry name" value="HipA_Ser/Thr_kinase"/>
</dbReference>
<dbReference type="PATRIC" id="fig|930169.3.peg.3429"/>